<evidence type="ECO:0000313" key="3">
    <source>
        <dbReference type="Proteomes" id="UP001501490"/>
    </source>
</evidence>
<dbReference type="InterPro" id="IPR001466">
    <property type="entry name" value="Beta-lactam-related"/>
</dbReference>
<proteinExistence type="predicted"/>
<accession>A0ABP7A9Y7</accession>
<dbReference type="GO" id="GO:0016787">
    <property type="term" value="F:hydrolase activity"/>
    <property type="evidence" value="ECO:0007669"/>
    <property type="project" value="UniProtKB-KW"/>
</dbReference>
<comment type="caution">
    <text evidence="2">The sequence shown here is derived from an EMBL/GenBank/DDBJ whole genome shotgun (WGS) entry which is preliminary data.</text>
</comment>
<dbReference type="RefSeq" id="WP_344806460.1">
    <property type="nucleotide sequence ID" value="NZ_BAABAB010000022.1"/>
</dbReference>
<dbReference type="SUPFAM" id="SSF56601">
    <property type="entry name" value="beta-lactamase/transpeptidase-like"/>
    <property type="match status" value="1"/>
</dbReference>
<protein>
    <submittedName>
        <fullName evidence="2">Serine hydrolase domain-containing protein</fullName>
    </submittedName>
</protein>
<dbReference type="Gene3D" id="3.40.710.10">
    <property type="entry name" value="DD-peptidase/beta-lactamase superfamily"/>
    <property type="match status" value="1"/>
</dbReference>
<gene>
    <name evidence="2" type="ORF">GCM10022236_32850</name>
</gene>
<dbReference type="EMBL" id="BAABAB010000022">
    <property type="protein sequence ID" value="GAA3627952.1"/>
    <property type="molecule type" value="Genomic_DNA"/>
</dbReference>
<organism evidence="2 3">
    <name type="scientific">Microlunatus ginsengisoli</name>
    <dbReference type="NCBI Taxonomy" id="363863"/>
    <lineage>
        <taxon>Bacteria</taxon>
        <taxon>Bacillati</taxon>
        <taxon>Actinomycetota</taxon>
        <taxon>Actinomycetes</taxon>
        <taxon>Propionibacteriales</taxon>
        <taxon>Propionibacteriaceae</taxon>
        <taxon>Microlunatus</taxon>
    </lineage>
</organism>
<dbReference type="PANTHER" id="PTHR46825:SF9">
    <property type="entry name" value="BETA-LACTAMASE-RELATED DOMAIN-CONTAINING PROTEIN"/>
    <property type="match status" value="1"/>
</dbReference>
<evidence type="ECO:0000313" key="2">
    <source>
        <dbReference type="EMBL" id="GAA3627952.1"/>
    </source>
</evidence>
<dbReference type="Pfam" id="PF00144">
    <property type="entry name" value="Beta-lactamase"/>
    <property type="match status" value="1"/>
</dbReference>
<dbReference type="Proteomes" id="UP001501490">
    <property type="component" value="Unassembled WGS sequence"/>
</dbReference>
<evidence type="ECO:0000259" key="1">
    <source>
        <dbReference type="Pfam" id="PF00144"/>
    </source>
</evidence>
<feature type="domain" description="Beta-lactamase-related" evidence="1">
    <location>
        <begin position="28"/>
        <end position="292"/>
    </location>
</feature>
<sequence>MADLDLTEVLASTLADLDADAVAIGAAVRGVSEVVCRGGYAGTRVHPASEFYGASVTKQMIGILLARAVIDGALQPIDRVSRWLPELSAQTGFVQVQHLIHHTSGLADVVEFSDGDPSSNTDVIERFQRFRPTARAAPGTRYSYNNTGYVLLAECLSRSLDRPIADLAATTLFGPLTMNHTRLGGPPVEVPGCRNPPGTIGDGALWVSIDDLLRWLEACNARAFGAEVHRLAETTTQLTDGSPVDYAWGVRITPTSHGRVVSHGGSWSTWQAKTVRIPERSIAVAVLSVGATASSVSDAGTGLATALAAR</sequence>
<dbReference type="InterPro" id="IPR050491">
    <property type="entry name" value="AmpC-like"/>
</dbReference>
<keyword evidence="3" id="KW-1185">Reference proteome</keyword>
<reference evidence="3" key="1">
    <citation type="journal article" date="2019" name="Int. J. Syst. Evol. Microbiol.">
        <title>The Global Catalogue of Microorganisms (GCM) 10K type strain sequencing project: providing services to taxonomists for standard genome sequencing and annotation.</title>
        <authorList>
            <consortium name="The Broad Institute Genomics Platform"/>
            <consortium name="The Broad Institute Genome Sequencing Center for Infectious Disease"/>
            <person name="Wu L."/>
            <person name="Ma J."/>
        </authorList>
    </citation>
    <scope>NUCLEOTIDE SEQUENCE [LARGE SCALE GENOMIC DNA]</scope>
    <source>
        <strain evidence="3">JCM 16929</strain>
    </source>
</reference>
<keyword evidence="2" id="KW-0378">Hydrolase</keyword>
<name>A0ABP7A9Y7_9ACTN</name>
<dbReference type="InterPro" id="IPR012338">
    <property type="entry name" value="Beta-lactam/transpept-like"/>
</dbReference>
<dbReference type="PANTHER" id="PTHR46825">
    <property type="entry name" value="D-ALANYL-D-ALANINE-CARBOXYPEPTIDASE/ENDOPEPTIDASE AMPH"/>
    <property type="match status" value="1"/>
</dbReference>